<organism evidence="4 5">
    <name type="scientific">Treponema berlinense</name>
    <dbReference type="NCBI Taxonomy" id="225004"/>
    <lineage>
        <taxon>Bacteria</taxon>
        <taxon>Pseudomonadati</taxon>
        <taxon>Spirochaetota</taxon>
        <taxon>Spirochaetia</taxon>
        <taxon>Spirochaetales</taxon>
        <taxon>Treponemataceae</taxon>
        <taxon>Treponema</taxon>
    </lineage>
</organism>
<evidence type="ECO:0000259" key="3">
    <source>
        <dbReference type="PROSITE" id="PS50887"/>
    </source>
</evidence>
<feature type="domain" description="GGDEF" evidence="3">
    <location>
        <begin position="271"/>
        <end position="389"/>
    </location>
</feature>
<feature type="compositionally biased region" description="Basic and acidic residues" evidence="1">
    <location>
        <begin position="181"/>
        <end position="203"/>
    </location>
</feature>
<dbReference type="AlphaFoldDB" id="A0A1T4KFQ3"/>
<evidence type="ECO:0000313" key="5">
    <source>
        <dbReference type="Proteomes" id="UP000190395"/>
    </source>
</evidence>
<feature type="region of interest" description="Disordered" evidence="1">
    <location>
        <begin position="178"/>
        <end position="203"/>
    </location>
</feature>
<keyword evidence="5" id="KW-1185">Reference proteome</keyword>
<sequence>MKKRTFNLISVVIAAIFVFTAVYFIAGIVSDKKNGPLQAEEIFDSLVIKTQNAANSYPLSSYNFSDSFIRAAGDFSNYQKLNLSVDGKLIYSYPSKDTYFSRKSGAKSFTKSFTTKNGNSILINAEIYTTVQSSLFYHARTAFIVIFAATLAAILILIFAKTEKDEIDGIDEISFEDETESTDKEIFSQNKTDEISSEKQHDEYALTEEEKKQLFDGFDTVDFSQNENKDEKIFSENTDTEEEKSCPKTQPIENLEAKCEEALVKAAENGSDLAVLIIKVNSSENEISLEQIENIFDSDFAQNALVFSDESNLFTVLLENTGLDDAMTVAKEIFEDFSEKLADAGQKVTIGLSSKNGRTVSSERLLTEAREAQKHAATEPDSPIIAFRASPEKYNDYILNK</sequence>
<evidence type="ECO:0000256" key="1">
    <source>
        <dbReference type="SAM" id="MobiDB-lite"/>
    </source>
</evidence>
<dbReference type="RefSeq" id="WP_078929822.1">
    <property type="nucleotide sequence ID" value="NZ_FUXC01000001.1"/>
</dbReference>
<feature type="transmembrane region" description="Helical" evidence="2">
    <location>
        <begin position="6"/>
        <end position="29"/>
    </location>
</feature>
<dbReference type="PROSITE" id="PS50887">
    <property type="entry name" value="GGDEF"/>
    <property type="match status" value="1"/>
</dbReference>
<protein>
    <submittedName>
        <fullName evidence="4">GGDEF domain-containing protein, diguanylate cyclase (C-di-GMP synthetase) or its enzymatically inactive variants</fullName>
    </submittedName>
</protein>
<dbReference type="Proteomes" id="UP000190395">
    <property type="component" value="Unassembled WGS sequence"/>
</dbReference>
<gene>
    <name evidence="4" type="ORF">SAMN02745152_00130</name>
</gene>
<keyword evidence="2" id="KW-0472">Membrane</keyword>
<dbReference type="InterPro" id="IPR000160">
    <property type="entry name" value="GGDEF_dom"/>
</dbReference>
<keyword evidence="2" id="KW-1133">Transmembrane helix</keyword>
<evidence type="ECO:0000313" key="4">
    <source>
        <dbReference type="EMBL" id="SJZ41195.1"/>
    </source>
</evidence>
<dbReference type="EMBL" id="FUXC01000001">
    <property type="protein sequence ID" value="SJZ41195.1"/>
    <property type="molecule type" value="Genomic_DNA"/>
</dbReference>
<dbReference type="STRING" id="225004.SAMN02745152_00130"/>
<keyword evidence="2" id="KW-0812">Transmembrane</keyword>
<feature type="region of interest" description="Disordered" evidence="1">
    <location>
        <begin position="229"/>
        <end position="248"/>
    </location>
</feature>
<dbReference type="OrthoDB" id="358039at2"/>
<reference evidence="4 5" key="1">
    <citation type="submission" date="2017-02" db="EMBL/GenBank/DDBJ databases">
        <authorList>
            <person name="Peterson S.W."/>
        </authorList>
    </citation>
    <scope>NUCLEOTIDE SEQUENCE [LARGE SCALE GENOMIC DNA]</scope>
    <source>
        <strain evidence="4 5">ATCC BAA-909</strain>
    </source>
</reference>
<dbReference type="GeneID" id="303366410"/>
<feature type="transmembrane region" description="Helical" evidence="2">
    <location>
        <begin position="142"/>
        <end position="160"/>
    </location>
</feature>
<evidence type="ECO:0000256" key="2">
    <source>
        <dbReference type="SAM" id="Phobius"/>
    </source>
</evidence>
<name>A0A1T4KFQ3_9SPIR</name>
<proteinExistence type="predicted"/>
<accession>A0A1T4KFQ3</accession>